<keyword evidence="2" id="KW-1185">Reference proteome</keyword>
<evidence type="ECO:0000313" key="1">
    <source>
        <dbReference type="EMBL" id="MEV0361596.1"/>
    </source>
</evidence>
<evidence type="ECO:0000313" key="2">
    <source>
        <dbReference type="Proteomes" id="UP001551658"/>
    </source>
</evidence>
<organism evidence="1 2">
    <name type="scientific">Nocardia fusca</name>
    <dbReference type="NCBI Taxonomy" id="941183"/>
    <lineage>
        <taxon>Bacteria</taxon>
        <taxon>Bacillati</taxon>
        <taxon>Actinomycetota</taxon>
        <taxon>Actinomycetes</taxon>
        <taxon>Mycobacteriales</taxon>
        <taxon>Nocardiaceae</taxon>
        <taxon>Nocardia</taxon>
    </lineage>
</organism>
<reference evidence="1 2" key="1">
    <citation type="submission" date="2024-06" db="EMBL/GenBank/DDBJ databases">
        <title>The Natural Products Discovery Center: Release of the First 8490 Sequenced Strains for Exploring Actinobacteria Biosynthetic Diversity.</title>
        <authorList>
            <person name="Kalkreuter E."/>
            <person name="Kautsar S.A."/>
            <person name="Yang D."/>
            <person name="Bader C.D."/>
            <person name="Teijaro C.N."/>
            <person name="Fluegel L."/>
            <person name="Davis C.M."/>
            <person name="Simpson J.R."/>
            <person name="Lauterbach L."/>
            <person name="Steele A.D."/>
            <person name="Gui C."/>
            <person name="Meng S."/>
            <person name="Li G."/>
            <person name="Viehrig K."/>
            <person name="Ye F."/>
            <person name="Su P."/>
            <person name="Kiefer A.F."/>
            <person name="Nichols A."/>
            <person name="Cepeda A.J."/>
            <person name="Yan W."/>
            <person name="Fan B."/>
            <person name="Jiang Y."/>
            <person name="Adhikari A."/>
            <person name="Zheng C.-J."/>
            <person name="Schuster L."/>
            <person name="Cowan T.M."/>
            <person name="Smanski M.J."/>
            <person name="Chevrette M.G."/>
            <person name="De Carvalho L.P.S."/>
            <person name="Shen B."/>
        </authorList>
    </citation>
    <scope>NUCLEOTIDE SEQUENCE [LARGE SCALE GENOMIC DNA]</scope>
    <source>
        <strain evidence="1 2">NPDC050671</strain>
    </source>
</reference>
<protein>
    <submittedName>
        <fullName evidence="1">Imm21 family immunity protein</fullName>
    </submittedName>
</protein>
<accession>A0ABV3F1R1</accession>
<dbReference type="EMBL" id="JBFAIH010000001">
    <property type="protein sequence ID" value="MEV0361596.1"/>
    <property type="molecule type" value="Genomic_DNA"/>
</dbReference>
<dbReference type="Proteomes" id="UP001551658">
    <property type="component" value="Unassembled WGS sequence"/>
</dbReference>
<name>A0ABV3F1R1_9NOCA</name>
<gene>
    <name evidence="1" type="ORF">AB0H72_02735</name>
</gene>
<proteinExistence type="predicted"/>
<comment type="caution">
    <text evidence="1">The sequence shown here is derived from an EMBL/GenBank/DDBJ whole genome shotgun (WGS) entry which is preliminary data.</text>
</comment>
<sequence length="84" mass="9419">MLFDSAWPGAEIELDNQLHIALDPGRYRVRATYIKNPGNWMILVQLEPTIDKHLNDTTPTGGRLNLADPQVLSISSTHVPQAER</sequence>
<dbReference type="RefSeq" id="WP_357972639.1">
    <property type="nucleotide sequence ID" value="NZ_JBFAIH010000001.1"/>
</dbReference>